<dbReference type="PROSITE" id="PS00387">
    <property type="entry name" value="PPASE"/>
    <property type="match status" value="1"/>
</dbReference>
<reference evidence="2 3" key="1">
    <citation type="submission" date="2019-07" db="EMBL/GenBank/DDBJ databases">
        <title>Whole genome shotgun sequence of Lactobacillus diolivorans NBRC 107869.</title>
        <authorList>
            <person name="Hosoyama A."/>
            <person name="Uohara A."/>
            <person name="Ohji S."/>
            <person name="Ichikawa N."/>
        </authorList>
    </citation>
    <scope>NUCLEOTIDE SEQUENCE [LARGE SCALE GENOMIC DNA]</scope>
    <source>
        <strain evidence="2 3">NBRC 107869</strain>
    </source>
</reference>
<dbReference type="SUPFAM" id="SSF55729">
    <property type="entry name" value="Acyl-CoA N-acyltransferases (Nat)"/>
    <property type="match status" value="1"/>
</dbReference>
<evidence type="ECO:0000259" key="1">
    <source>
        <dbReference type="PROSITE" id="PS51186"/>
    </source>
</evidence>
<dbReference type="CDD" id="cd04301">
    <property type="entry name" value="NAT_SF"/>
    <property type="match status" value="1"/>
</dbReference>
<accession>A0ABQ0XJD2</accession>
<evidence type="ECO:0000313" key="2">
    <source>
        <dbReference type="EMBL" id="GEP23520.1"/>
    </source>
</evidence>
<dbReference type="EMBL" id="BKAB01000013">
    <property type="protein sequence ID" value="GEP23520.1"/>
    <property type="molecule type" value="Genomic_DNA"/>
</dbReference>
<name>A0ABQ0XJD2_9LACO</name>
<protein>
    <recommendedName>
        <fullName evidence="1">N-acetyltransferase domain-containing protein</fullName>
    </recommendedName>
</protein>
<sequence length="181" mass="20420">MNFSIETIESKDFPAVRGIIADSYKNDEPNTDGDEVDMIDRLRSYDQYNSDFEVVAKDHDHKVLGHSLMVPVRLRSQKRSLKIASIVEISVLQDCQNQGIGHALVKELETRAQLAGYPAVAAIDNTDFFYENNYVASENFNIYSTLPVDLGANLIKPLFDGSLFNRSGKIYYPEEFFGGRV</sequence>
<dbReference type="Proteomes" id="UP000321409">
    <property type="component" value="Unassembled WGS sequence"/>
</dbReference>
<feature type="domain" description="N-acetyltransferase" evidence="1">
    <location>
        <begin position="3"/>
        <end position="173"/>
    </location>
</feature>
<organism evidence="2 3">
    <name type="scientific">Lentilactobacillus diolivorans</name>
    <dbReference type="NCBI Taxonomy" id="179838"/>
    <lineage>
        <taxon>Bacteria</taxon>
        <taxon>Bacillati</taxon>
        <taxon>Bacillota</taxon>
        <taxon>Bacilli</taxon>
        <taxon>Lactobacillales</taxon>
        <taxon>Lactobacillaceae</taxon>
        <taxon>Lentilactobacillus</taxon>
    </lineage>
</organism>
<comment type="caution">
    <text evidence="2">The sequence shown here is derived from an EMBL/GenBank/DDBJ whole genome shotgun (WGS) entry which is preliminary data.</text>
</comment>
<dbReference type="PROSITE" id="PS51186">
    <property type="entry name" value="GNAT"/>
    <property type="match status" value="1"/>
</dbReference>
<gene>
    <name evidence="2" type="ORF">LDI01_11130</name>
</gene>
<dbReference type="RefSeq" id="WP_057865035.1">
    <property type="nucleotide sequence ID" value="NZ_BKAB01000013.1"/>
</dbReference>
<dbReference type="InterPro" id="IPR016181">
    <property type="entry name" value="Acyl_CoA_acyltransferase"/>
</dbReference>
<proteinExistence type="predicted"/>
<dbReference type="Gene3D" id="3.40.630.30">
    <property type="match status" value="1"/>
</dbReference>
<dbReference type="InterPro" id="IPR000182">
    <property type="entry name" value="GNAT_dom"/>
</dbReference>
<evidence type="ECO:0000313" key="3">
    <source>
        <dbReference type="Proteomes" id="UP000321409"/>
    </source>
</evidence>
<keyword evidence="3" id="KW-1185">Reference proteome</keyword>
<dbReference type="Pfam" id="PF00583">
    <property type="entry name" value="Acetyltransf_1"/>
    <property type="match status" value="1"/>
</dbReference>